<dbReference type="SUPFAM" id="SSF51735">
    <property type="entry name" value="NAD(P)-binding Rossmann-fold domains"/>
    <property type="match status" value="1"/>
</dbReference>
<dbReference type="GO" id="GO:0005737">
    <property type="term" value="C:cytoplasm"/>
    <property type="evidence" value="ECO:0007669"/>
    <property type="project" value="TreeGrafter"/>
</dbReference>
<dbReference type="EC" id="4.3.1.12" evidence="1"/>
<dbReference type="PANTHER" id="PTHR13812:SF19">
    <property type="entry name" value="KETIMINE REDUCTASE MU-CRYSTALLIN"/>
    <property type="match status" value="1"/>
</dbReference>
<dbReference type="PANTHER" id="PTHR13812">
    <property type="entry name" value="KETIMINE REDUCTASE MU-CRYSTALLIN"/>
    <property type="match status" value="1"/>
</dbReference>
<evidence type="ECO:0000313" key="1">
    <source>
        <dbReference type="EMBL" id="MBB6211822.1"/>
    </source>
</evidence>
<evidence type="ECO:0000313" key="2">
    <source>
        <dbReference type="Proteomes" id="UP000544872"/>
    </source>
</evidence>
<dbReference type="AlphaFoldDB" id="A0A7W9ZHY0"/>
<dbReference type="InterPro" id="IPR036291">
    <property type="entry name" value="NAD(P)-bd_dom_sf"/>
</dbReference>
<gene>
    <name evidence="1" type="ORF">FHS48_003266</name>
</gene>
<dbReference type="InterPro" id="IPR003462">
    <property type="entry name" value="ODC_Mu_crystall"/>
</dbReference>
<dbReference type="RefSeq" id="WP_184264942.1">
    <property type="nucleotide sequence ID" value="NZ_JACIIX010000014.1"/>
</dbReference>
<dbReference type="Gene3D" id="3.30.1780.10">
    <property type="entry name" value="ornithine cyclodeaminase, domain 1"/>
    <property type="match status" value="1"/>
</dbReference>
<dbReference type="Pfam" id="PF02423">
    <property type="entry name" value="OCD_Mu_crystall"/>
    <property type="match status" value="1"/>
</dbReference>
<dbReference type="EMBL" id="JACIIX010000014">
    <property type="protein sequence ID" value="MBB6211822.1"/>
    <property type="molecule type" value="Genomic_DNA"/>
</dbReference>
<dbReference type="GO" id="GO:0008473">
    <property type="term" value="F:ornithine cyclodeaminase activity"/>
    <property type="evidence" value="ECO:0007669"/>
    <property type="project" value="UniProtKB-EC"/>
</dbReference>
<protein>
    <submittedName>
        <fullName evidence="1">Ornithine cyclodeaminase</fullName>
        <ecNumber evidence="1">4.3.1.12</ecNumber>
    </submittedName>
</protein>
<comment type="caution">
    <text evidence="1">The sequence shown here is derived from an EMBL/GenBank/DDBJ whole genome shotgun (WGS) entry which is preliminary data.</text>
</comment>
<dbReference type="Proteomes" id="UP000544872">
    <property type="component" value="Unassembled WGS sequence"/>
</dbReference>
<accession>A0A7W9ZHY0</accession>
<dbReference type="InterPro" id="IPR023401">
    <property type="entry name" value="ODC_N"/>
</dbReference>
<keyword evidence="2" id="KW-1185">Reference proteome</keyword>
<organism evidence="1 2">
    <name type="scientific">Novispirillum itersonii</name>
    <name type="common">Aquaspirillum itersonii</name>
    <dbReference type="NCBI Taxonomy" id="189"/>
    <lineage>
        <taxon>Bacteria</taxon>
        <taxon>Pseudomonadati</taxon>
        <taxon>Pseudomonadota</taxon>
        <taxon>Alphaproteobacteria</taxon>
        <taxon>Rhodospirillales</taxon>
        <taxon>Novispirillaceae</taxon>
        <taxon>Novispirillum</taxon>
    </lineage>
</organism>
<keyword evidence="1" id="KW-0456">Lyase</keyword>
<proteinExistence type="predicted"/>
<name>A0A7W9ZHY0_NOVIT</name>
<dbReference type="Gene3D" id="3.40.50.720">
    <property type="entry name" value="NAD(P)-binding Rossmann-like Domain"/>
    <property type="match status" value="1"/>
</dbReference>
<dbReference type="PIRSF" id="PIRSF001439">
    <property type="entry name" value="CryM"/>
    <property type="match status" value="1"/>
</dbReference>
<reference evidence="1 2" key="1">
    <citation type="submission" date="2020-08" db="EMBL/GenBank/DDBJ databases">
        <title>Genomic Encyclopedia of Type Strains, Phase IV (KMG-IV): sequencing the most valuable type-strain genomes for metagenomic binning, comparative biology and taxonomic classification.</title>
        <authorList>
            <person name="Goeker M."/>
        </authorList>
    </citation>
    <scope>NUCLEOTIDE SEQUENCE [LARGE SCALE GENOMIC DNA]</scope>
    <source>
        <strain evidence="1 2">DSM 11590</strain>
    </source>
</reference>
<sequence length="316" mass="32225">MRIITAEEIRAVLTPQAVTAAVRTALIRHHQGGSQCPPPMALLFSGQDGRLTGDCHVKAAASAAEPVFAVKVAAGFYDNPQRGLAVNTGAVLLFNSTTGAPEALIRDDGLLTAWRTAAAGVIAASLLPLDAGMTLGIIGTGEQAALQARWITALTPLRRVLIWGRNPQRAEALACRLRAGGLDAAPVADRTTLCRAARVVVTCTPAQQPVLRADHLSGPLHVVALGADGPGKSELDPAVLAGAAAIIADDPGQCLDHGDFGVAVRAGVVPADAAVPLGAVLAGERALPDGGLTVADLTGLGVQDLAIAALLWRRLA</sequence>